<dbReference type="Pfam" id="PF13180">
    <property type="entry name" value="PDZ_2"/>
    <property type="match status" value="1"/>
</dbReference>
<feature type="transmembrane region" description="Helical" evidence="1">
    <location>
        <begin position="7"/>
        <end position="28"/>
    </location>
</feature>
<dbReference type="EMBL" id="PFIP01000051">
    <property type="protein sequence ID" value="PIX34746.1"/>
    <property type="molecule type" value="Genomic_DNA"/>
</dbReference>
<organism evidence="4 8">
    <name type="scientific">Candidatus Infernicultor aquiphilus</name>
    <dbReference type="NCBI Taxonomy" id="1805029"/>
    <lineage>
        <taxon>Bacteria</taxon>
        <taxon>Pseudomonadati</taxon>
        <taxon>Atribacterota</taxon>
        <taxon>Candidatus Phoenicimicrobiia</taxon>
        <taxon>Candidatus Pheonicimicrobiales</taxon>
        <taxon>Candidatus Phoenicimicrobiaceae</taxon>
        <taxon>Candidatus Infernicultor</taxon>
    </lineage>
</organism>
<reference evidence="9 10" key="2">
    <citation type="submission" date="2017-09" db="EMBL/GenBank/DDBJ databases">
        <title>Depth-based differentiation of microbial function through sediment-hosted aquifers and enrichment of novel symbionts in the deep terrestrial subsurface.</title>
        <authorList>
            <person name="Probst A.J."/>
            <person name="Ladd B."/>
            <person name="Jarett J.K."/>
            <person name="Geller-Mcgrath D.E."/>
            <person name="Sieber C.M."/>
            <person name="Emerson J.B."/>
            <person name="Anantharaman K."/>
            <person name="Thomas B.C."/>
            <person name="Malmstrom R."/>
            <person name="Stieglmeier M."/>
            <person name="Klingl A."/>
            <person name="Woyke T."/>
            <person name="Ryan C.M."/>
            <person name="Banfield J.F."/>
        </authorList>
    </citation>
    <scope>NUCLEOTIDE SEQUENCE [LARGE SCALE GENOMIC DNA]</scope>
    <source>
        <strain evidence="6">CG_4_10_14_3_um_filter_34_13</strain>
        <strain evidence="7">CG_4_9_14_3_um_filter_33_16</strain>
    </source>
</reference>
<dbReference type="InterPro" id="IPR020568">
    <property type="entry name" value="Ribosomal_Su5_D2-typ_SF"/>
</dbReference>
<keyword evidence="1" id="KW-0472">Membrane</keyword>
<accession>A0A2M8C913</accession>
<dbReference type="InterPro" id="IPR027065">
    <property type="entry name" value="Lon_Prtase"/>
</dbReference>
<dbReference type="Gene3D" id="3.30.230.10">
    <property type="match status" value="1"/>
</dbReference>
<dbReference type="GO" id="GO:0006508">
    <property type="term" value="P:proteolysis"/>
    <property type="evidence" value="ECO:0007669"/>
    <property type="project" value="InterPro"/>
</dbReference>
<dbReference type="Proteomes" id="UP000230646">
    <property type="component" value="Unassembled WGS sequence"/>
</dbReference>
<evidence type="ECO:0000313" key="9">
    <source>
        <dbReference type="Proteomes" id="UP000228560"/>
    </source>
</evidence>
<gene>
    <name evidence="4" type="ORF">AUK42_00060</name>
    <name evidence="7" type="ORF">CO097_07790</name>
    <name evidence="6" type="ORF">COZ07_03110</name>
    <name evidence="5" type="ORF">COZ58_02885</name>
</gene>
<evidence type="ECO:0000313" key="7">
    <source>
        <dbReference type="EMBL" id="PJB55555.1"/>
    </source>
</evidence>
<dbReference type="EMBL" id="PFTV01000200">
    <property type="protein sequence ID" value="PJB55555.1"/>
    <property type="molecule type" value="Genomic_DNA"/>
</dbReference>
<dbReference type="STRING" id="1805029.AUK42_00060"/>
<dbReference type="SUPFAM" id="SSF50156">
    <property type="entry name" value="PDZ domain-like"/>
    <property type="match status" value="1"/>
</dbReference>
<accession>A0A2M7K9E0</accession>
<dbReference type="GO" id="GO:0030163">
    <property type="term" value="P:protein catabolic process"/>
    <property type="evidence" value="ECO:0007669"/>
    <property type="project" value="InterPro"/>
</dbReference>
<evidence type="ECO:0000313" key="5">
    <source>
        <dbReference type="EMBL" id="PIX34746.1"/>
    </source>
</evidence>
<dbReference type="EMBL" id="PFKO01000115">
    <property type="protein sequence ID" value="PIY33148.1"/>
    <property type="molecule type" value="Genomic_DNA"/>
</dbReference>
<dbReference type="Proteomes" id="UP000182763">
    <property type="component" value="Unassembled WGS sequence"/>
</dbReference>
<comment type="caution">
    <text evidence="4">The sequence shown here is derived from an EMBL/GenBank/DDBJ whole genome shotgun (WGS) entry which is preliminary data.</text>
</comment>
<evidence type="ECO:0000259" key="2">
    <source>
        <dbReference type="Pfam" id="PF05362"/>
    </source>
</evidence>
<dbReference type="Pfam" id="PF05362">
    <property type="entry name" value="Lon_C"/>
    <property type="match status" value="1"/>
</dbReference>
<keyword evidence="1" id="KW-0812">Transmembrane</keyword>
<dbReference type="InterPro" id="IPR008269">
    <property type="entry name" value="Lon_proteolytic"/>
</dbReference>
<evidence type="ECO:0000313" key="8">
    <source>
        <dbReference type="Proteomes" id="UP000182763"/>
    </source>
</evidence>
<keyword evidence="1" id="KW-1133">Transmembrane helix</keyword>
<feature type="domain" description="PDZ" evidence="3">
    <location>
        <begin position="128"/>
        <end position="191"/>
    </location>
</feature>
<dbReference type="InterPro" id="IPR001478">
    <property type="entry name" value="PDZ"/>
</dbReference>
<protein>
    <recommendedName>
        <fullName evidence="11">PDZ domain-containing protein</fullName>
    </recommendedName>
</protein>
<evidence type="ECO:0008006" key="11">
    <source>
        <dbReference type="Google" id="ProtNLM"/>
    </source>
</evidence>
<dbReference type="GO" id="GO:0004252">
    <property type="term" value="F:serine-type endopeptidase activity"/>
    <property type="evidence" value="ECO:0007669"/>
    <property type="project" value="InterPro"/>
</dbReference>
<dbReference type="InterPro" id="IPR014721">
    <property type="entry name" value="Ribsml_uS5_D2-typ_fold_subgr"/>
</dbReference>
<accession>A0A2M7PR88</accession>
<dbReference type="RefSeq" id="WP_406607136.1">
    <property type="nucleotide sequence ID" value="NZ_PFKO01000115.1"/>
</dbReference>
<reference evidence="5" key="3">
    <citation type="submission" date="2017-09" db="EMBL/GenBank/DDBJ databases">
        <title>Depth-based differentiation of microbial function through sediment-hosted aquifers and enrichment of novel symbionts in the deep terrestrial subsurface.</title>
        <authorList>
            <person name="Probst A.J."/>
            <person name="Ladd B."/>
            <person name="Jarett J.K."/>
            <person name="Geller-Mcgrath D.E."/>
            <person name="Sieber C.M.K."/>
            <person name="Emerson J.B."/>
            <person name="Anantharaman K."/>
            <person name="Thomas B.C."/>
            <person name="Malmstrom R."/>
            <person name="Stieglmeier M."/>
            <person name="Klingl A."/>
            <person name="Woyke T."/>
            <person name="Ryan C.M."/>
            <person name="Banfield J.F."/>
        </authorList>
    </citation>
    <scope>NUCLEOTIDE SEQUENCE</scope>
    <source>
        <strain evidence="5">CG_4_8_14_3_um_filter_34_18</strain>
    </source>
</reference>
<feature type="domain" description="Lon proteolytic" evidence="2">
    <location>
        <begin position="235"/>
        <end position="322"/>
    </location>
</feature>
<dbReference type="SUPFAM" id="SSF54211">
    <property type="entry name" value="Ribosomal protein S5 domain 2-like"/>
    <property type="match status" value="1"/>
</dbReference>
<dbReference type="Proteomes" id="UP000231493">
    <property type="component" value="Unassembled WGS sequence"/>
</dbReference>
<dbReference type="PANTHER" id="PTHR10046">
    <property type="entry name" value="ATP DEPENDENT LON PROTEASE FAMILY MEMBER"/>
    <property type="match status" value="1"/>
</dbReference>
<dbReference type="AlphaFoldDB" id="A0A1J5H4V7"/>
<dbReference type="GO" id="GO:0005524">
    <property type="term" value="F:ATP binding"/>
    <property type="evidence" value="ECO:0007669"/>
    <property type="project" value="InterPro"/>
</dbReference>
<proteinExistence type="predicted"/>
<dbReference type="EMBL" id="MNYY01000003">
    <property type="protein sequence ID" value="OIP75110.1"/>
    <property type="molecule type" value="Genomic_DNA"/>
</dbReference>
<dbReference type="Proteomes" id="UP000228560">
    <property type="component" value="Unassembled WGS sequence"/>
</dbReference>
<evidence type="ECO:0000313" key="6">
    <source>
        <dbReference type="EMBL" id="PIY33148.1"/>
    </source>
</evidence>
<sequence>MSYIKKYFLIIIIIILILINLITTPYYLVVPGQCVNLSQNITVENGEKDAKGKFLLTSTTIIKANLLLYLYNFFDTNVDLKNYNKENLVNLNQKEYINVMDKLMQESQMIAKIVALKKVGYLPEISGEGVLVNKILDHSSAKDKLLPGDVIVKVNDQPINTREEFSKMVQSYISTQVIKITFLRNNHTYSALIPIIELPNADNKIESLGIGIYATNKDIECKFPLKIEIFLDKIKGPSAGLMIALEILNQLTENDLSHGLIIAGTGNLEIDGKIYEVDDIKQKIISAKKQKADIFLVPQNNYQEALKFNQDIKIIPVIDFDDAIMKLIKL</sequence>
<evidence type="ECO:0000313" key="4">
    <source>
        <dbReference type="EMBL" id="OIP75110.1"/>
    </source>
</evidence>
<accession>A0A1J5H4V7</accession>
<dbReference type="GO" id="GO:0004176">
    <property type="term" value="F:ATP-dependent peptidase activity"/>
    <property type="evidence" value="ECO:0007669"/>
    <property type="project" value="InterPro"/>
</dbReference>
<evidence type="ECO:0000313" key="10">
    <source>
        <dbReference type="Proteomes" id="UP000230646"/>
    </source>
</evidence>
<evidence type="ECO:0000256" key="1">
    <source>
        <dbReference type="SAM" id="Phobius"/>
    </source>
</evidence>
<reference evidence="4 8" key="1">
    <citation type="journal article" date="2016" name="Environ. Microbiol.">
        <title>Genomic resolution of a cold subsurface aquifer community provides metabolic insights for novel microbes adapted to high CO concentrations.</title>
        <authorList>
            <person name="Probst A.J."/>
            <person name="Castelle C.J."/>
            <person name="Singh A."/>
            <person name="Brown C.T."/>
            <person name="Anantharaman K."/>
            <person name="Sharon I."/>
            <person name="Hug L.A."/>
            <person name="Burstein D."/>
            <person name="Emerson J.B."/>
            <person name="Thomas B.C."/>
            <person name="Banfield J.F."/>
        </authorList>
    </citation>
    <scope>NUCLEOTIDE SEQUENCE [LARGE SCALE GENOMIC DNA]</scope>
    <source>
        <strain evidence="4">CG2_30_33_13</strain>
    </source>
</reference>
<name>A0A1J5H4V7_9BACT</name>
<evidence type="ECO:0000259" key="3">
    <source>
        <dbReference type="Pfam" id="PF13180"/>
    </source>
</evidence>
<dbReference type="InterPro" id="IPR036034">
    <property type="entry name" value="PDZ_sf"/>
</dbReference>